<sequence length="505" mass="52606">MPPLLLGLDAGTSVIKAALFGRDGRQVAAAARRTLVAHPAPSWSESDPEAAWSATVAVIREVLAGAEGRDVAAIGVSGAMVGAWVIDADGRPVRPGILWDDGRSQPWIEAMQARDPHFLSRIFASSGSVMQQGCTLPVLHWLLDHEPEAMARADCVFGCKDFLRFRLTGRRATDPTEAAVAPGSAVAQGRSDAVLDLFGLQPHRRLLPPVLPCEAIAGTVTAAAAAETGLRPGTPVVTGAGDVAASVIGSGGLAPGSACTILGTTCLNGIVLPSPSFTPPDLGLLFSLPDRMWLRCMVNVAGTSNLDWCLRSLCPDLAAVPDPYAALEALAAAAEPGAGGAVYLPYLSEVGIIAPAVSAAARAQFAGLAPSQGRAELVRAVYEGLAFAIRDCFEAMDARPETVLLSGGGGRSAFWSQMIADVLDLPVEIPAGTEHGARGAALLAATGIGWYPSVGEASRRTRAIRRSHRPDPALRPRYDAAFRRYAAHRDALLRMTLPSGTSDLS</sequence>
<feature type="domain" description="Carbohydrate kinase FGGY C-terminal" evidence="6">
    <location>
        <begin position="260"/>
        <end position="446"/>
    </location>
</feature>
<dbReference type="InterPro" id="IPR018484">
    <property type="entry name" value="FGGY_N"/>
</dbReference>
<evidence type="ECO:0000259" key="5">
    <source>
        <dbReference type="Pfam" id="PF00370"/>
    </source>
</evidence>
<comment type="similarity">
    <text evidence="1 4">Belongs to the FGGY kinase family.</text>
</comment>
<dbReference type="InterPro" id="IPR000577">
    <property type="entry name" value="Carb_kinase_FGGY"/>
</dbReference>
<evidence type="ECO:0000256" key="2">
    <source>
        <dbReference type="ARBA" id="ARBA00022679"/>
    </source>
</evidence>
<keyword evidence="3 4" id="KW-0418">Kinase</keyword>
<reference evidence="7 8" key="1">
    <citation type="submission" date="2023-07" db="EMBL/GenBank/DDBJ databases">
        <title>Sorghum-associated microbial communities from plants grown in Nebraska, USA.</title>
        <authorList>
            <person name="Schachtman D."/>
        </authorList>
    </citation>
    <scope>NUCLEOTIDE SEQUENCE [LARGE SCALE GENOMIC DNA]</scope>
    <source>
        <strain evidence="7 8">584</strain>
    </source>
</reference>
<protein>
    <submittedName>
        <fullName evidence="7">Sugar (Pentulose or hexulose) kinase</fullName>
    </submittedName>
</protein>
<dbReference type="InterPro" id="IPR043129">
    <property type="entry name" value="ATPase_NBD"/>
</dbReference>
<accession>A0ABU1JMZ9</accession>
<dbReference type="CDD" id="cd07802">
    <property type="entry name" value="ASKHA_NBD_FGGY_EcLyxK-like"/>
    <property type="match status" value="1"/>
</dbReference>
<name>A0ABU1JMZ9_9PROT</name>
<keyword evidence="8" id="KW-1185">Reference proteome</keyword>
<dbReference type="Proteomes" id="UP001262410">
    <property type="component" value="Unassembled WGS sequence"/>
</dbReference>
<evidence type="ECO:0000256" key="4">
    <source>
        <dbReference type="RuleBase" id="RU003733"/>
    </source>
</evidence>
<dbReference type="InterPro" id="IPR018483">
    <property type="entry name" value="Carb_kinase_FGGY_CS"/>
</dbReference>
<dbReference type="PIRSF" id="PIRSF000538">
    <property type="entry name" value="GlpK"/>
    <property type="match status" value="1"/>
</dbReference>
<organism evidence="7 8">
    <name type="scientific">Inquilinus ginsengisoli</name>
    <dbReference type="NCBI Taxonomy" id="363840"/>
    <lineage>
        <taxon>Bacteria</taxon>
        <taxon>Pseudomonadati</taxon>
        <taxon>Pseudomonadota</taxon>
        <taxon>Alphaproteobacteria</taxon>
        <taxon>Rhodospirillales</taxon>
        <taxon>Rhodospirillaceae</taxon>
        <taxon>Inquilinus</taxon>
    </lineage>
</organism>
<dbReference type="PROSITE" id="PS00445">
    <property type="entry name" value="FGGY_KINASES_2"/>
    <property type="match status" value="1"/>
</dbReference>
<dbReference type="Pfam" id="PF00370">
    <property type="entry name" value="FGGY_N"/>
    <property type="match status" value="1"/>
</dbReference>
<comment type="caution">
    <text evidence="7">The sequence shown here is derived from an EMBL/GenBank/DDBJ whole genome shotgun (WGS) entry which is preliminary data.</text>
</comment>
<feature type="domain" description="Carbohydrate kinase FGGY N-terminal" evidence="5">
    <location>
        <begin position="5"/>
        <end position="249"/>
    </location>
</feature>
<dbReference type="Pfam" id="PF02782">
    <property type="entry name" value="FGGY_C"/>
    <property type="match status" value="1"/>
</dbReference>
<evidence type="ECO:0000313" key="7">
    <source>
        <dbReference type="EMBL" id="MDR6289692.1"/>
    </source>
</evidence>
<dbReference type="GO" id="GO:0016301">
    <property type="term" value="F:kinase activity"/>
    <property type="evidence" value="ECO:0007669"/>
    <property type="project" value="UniProtKB-KW"/>
</dbReference>
<dbReference type="RefSeq" id="WP_309793971.1">
    <property type="nucleotide sequence ID" value="NZ_JAVDPW010000003.1"/>
</dbReference>
<dbReference type="PANTHER" id="PTHR43095">
    <property type="entry name" value="SUGAR KINASE"/>
    <property type="match status" value="1"/>
</dbReference>
<evidence type="ECO:0000313" key="8">
    <source>
        <dbReference type="Proteomes" id="UP001262410"/>
    </source>
</evidence>
<keyword evidence="2 4" id="KW-0808">Transferase</keyword>
<dbReference type="InterPro" id="IPR050406">
    <property type="entry name" value="FGGY_Carb_Kinase"/>
</dbReference>
<dbReference type="InterPro" id="IPR018485">
    <property type="entry name" value="FGGY_C"/>
</dbReference>
<dbReference type="PANTHER" id="PTHR43095:SF5">
    <property type="entry name" value="XYLULOSE KINASE"/>
    <property type="match status" value="1"/>
</dbReference>
<evidence type="ECO:0000259" key="6">
    <source>
        <dbReference type="Pfam" id="PF02782"/>
    </source>
</evidence>
<dbReference type="EMBL" id="JAVDPW010000003">
    <property type="protein sequence ID" value="MDR6289692.1"/>
    <property type="molecule type" value="Genomic_DNA"/>
</dbReference>
<dbReference type="Gene3D" id="3.30.420.40">
    <property type="match status" value="2"/>
</dbReference>
<dbReference type="SUPFAM" id="SSF53067">
    <property type="entry name" value="Actin-like ATPase domain"/>
    <property type="match status" value="2"/>
</dbReference>
<proteinExistence type="inferred from homology"/>
<evidence type="ECO:0000256" key="3">
    <source>
        <dbReference type="ARBA" id="ARBA00022777"/>
    </source>
</evidence>
<evidence type="ECO:0000256" key="1">
    <source>
        <dbReference type="ARBA" id="ARBA00009156"/>
    </source>
</evidence>
<gene>
    <name evidence="7" type="ORF">E9232_002207</name>
</gene>